<feature type="chain" id="PRO_5016730120" evidence="1">
    <location>
        <begin position="23"/>
        <end position="189"/>
    </location>
</feature>
<dbReference type="RefSeq" id="WP_115517400.1">
    <property type="nucleotide sequence ID" value="NZ_QRGO01000001.1"/>
</dbReference>
<evidence type="ECO:0000313" key="2">
    <source>
        <dbReference type="EMBL" id="RDV05374.1"/>
    </source>
</evidence>
<keyword evidence="1" id="KW-0732">Signal</keyword>
<dbReference type="OrthoDB" id="7276064at2"/>
<gene>
    <name evidence="2" type="ORF">DXH78_12800</name>
</gene>
<proteinExistence type="predicted"/>
<protein>
    <submittedName>
        <fullName evidence="2">Uncharacterized protein</fullName>
    </submittedName>
</protein>
<dbReference type="EMBL" id="QRGO01000001">
    <property type="protein sequence ID" value="RDV05374.1"/>
    <property type="molecule type" value="Genomic_DNA"/>
</dbReference>
<accession>A0A371BCS7</accession>
<keyword evidence="3" id="KW-1185">Reference proteome</keyword>
<reference evidence="3" key="1">
    <citation type="submission" date="2018-08" db="EMBL/GenBank/DDBJ databases">
        <authorList>
            <person name="Kim S.-J."/>
            <person name="Jung G.-Y."/>
        </authorList>
    </citation>
    <scope>NUCLEOTIDE SEQUENCE [LARGE SCALE GENOMIC DNA]</scope>
    <source>
        <strain evidence="3">GY_H</strain>
    </source>
</reference>
<sequence length="189" mass="19655">MMRSYLSAGLLFVAVATTPARADDIVDAIEQGRKAYQSGDMTAAKQSLDLASQLIAQKNAEGYATVLPEPLSGWKADKAQTSAVGAAVFGGVSAATRTYTNAKGDTVEISISGDSALLMQFAPMLNNPAMAGALGKLIRIGNQRAVQNPDGDVMMIVANKFLINVQGTADSASKVAYAQAIDIAKLSKL</sequence>
<comment type="caution">
    <text evidence="2">The sequence shown here is derived from an EMBL/GenBank/DDBJ whole genome shotgun (WGS) entry which is preliminary data.</text>
</comment>
<organism evidence="2 3">
    <name type="scientific">Undibacter mobilis</name>
    <dbReference type="NCBI Taxonomy" id="2292256"/>
    <lineage>
        <taxon>Bacteria</taxon>
        <taxon>Pseudomonadati</taxon>
        <taxon>Pseudomonadota</taxon>
        <taxon>Alphaproteobacteria</taxon>
        <taxon>Hyphomicrobiales</taxon>
        <taxon>Nitrobacteraceae</taxon>
        <taxon>Undibacter</taxon>
    </lineage>
</organism>
<evidence type="ECO:0000256" key="1">
    <source>
        <dbReference type="SAM" id="SignalP"/>
    </source>
</evidence>
<feature type="signal peptide" evidence="1">
    <location>
        <begin position="1"/>
        <end position="22"/>
    </location>
</feature>
<name>A0A371BCS7_9BRAD</name>
<dbReference type="Proteomes" id="UP000263993">
    <property type="component" value="Unassembled WGS sequence"/>
</dbReference>
<dbReference type="AlphaFoldDB" id="A0A371BCS7"/>
<evidence type="ECO:0000313" key="3">
    <source>
        <dbReference type="Proteomes" id="UP000263993"/>
    </source>
</evidence>